<evidence type="ECO:0000313" key="2">
    <source>
        <dbReference type="EMBL" id="VVE47619.1"/>
    </source>
</evidence>
<reference evidence="2 3" key="1">
    <citation type="submission" date="2019-08" db="EMBL/GenBank/DDBJ databases">
        <authorList>
            <person name="Peeters C."/>
        </authorList>
    </citation>
    <scope>NUCLEOTIDE SEQUENCE [LARGE SCALE GENOMIC DNA]</scope>
    <source>
        <strain evidence="2 3">LMG 31115</strain>
    </source>
</reference>
<name>A0A5E4YFR7_9BURK</name>
<evidence type="ECO:0000256" key="1">
    <source>
        <dbReference type="SAM" id="MobiDB-lite"/>
    </source>
</evidence>
<dbReference type="EMBL" id="CABPSI010000005">
    <property type="protein sequence ID" value="VVE47619.1"/>
    <property type="molecule type" value="Genomic_DNA"/>
</dbReference>
<feature type="region of interest" description="Disordered" evidence="1">
    <location>
        <begin position="64"/>
        <end position="84"/>
    </location>
</feature>
<keyword evidence="3" id="KW-1185">Reference proteome</keyword>
<evidence type="ECO:0000313" key="3">
    <source>
        <dbReference type="Proteomes" id="UP000333828"/>
    </source>
</evidence>
<dbReference type="AlphaFoldDB" id="A0A5E4YFR7"/>
<feature type="compositionally biased region" description="Polar residues" evidence="1">
    <location>
        <begin position="69"/>
        <end position="83"/>
    </location>
</feature>
<dbReference type="Proteomes" id="UP000333828">
    <property type="component" value="Unassembled WGS sequence"/>
</dbReference>
<protein>
    <submittedName>
        <fullName evidence="2">Uncharacterized protein</fullName>
    </submittedName>
</protein>
<gene>
    <name evidence="2" type="ORF">PIN31115_04475</name>
</gene>
<proteinExistence type="predicted"/>
<feature type="region of interest" description="Disordered" evidence="1">
    <location>
        <begin position="1"/>
        <end position="23"/>
    </location>
</feature>
<accession>A0A5E4YFR7</accession>
<organism evidence="2 3">
    <name type="scientific">Pandoraea iniqua</name>
    <dbReference type="NCBI Taxonomy" id="2508288"/>
    <lineage>
        <taxon>Bacteria</taxon>
        <taxon>Pseudomonadati</taxon>
        <taxon>Pseudomonadota</taxon>
        <taxon>Betaproteobacteria</taxon>
        <taxon>Burkholderiales</taxon>
        <taxon>Burkholderiaceae</taxon>
        <taxon>Pandoraea</taxon>
    </lineage>
</organism>
<sequence>MFRINHLPNGVSDGHHAQVRTPSPRLQRFQLADVLTSPRPSHFSDPHQSNGTLLSRVQCSADQVGAPDMQSSTRSPAGMTPQSACGADVSLQPPWFDIRDLSRFRGDLHNLLKLLRTCGLGRQLLRIDAGRAEALRRTIGRAAARSWLYTTRQREQFGCDVLELIVSLKDLKEVVTPAEGINRLLHRFADLLDKSDVALNSAAVSRALCALAEIAPSKGKEAVLWKLARRIPAAGRFSGANVSDALAGLTLETCSDAADAVFLALVPTIHEAGPLTDKEFGRALLGLGKFAPTPSTEAVLRELFRKLQSAEVGALTGGTLSALAAVLETFREHSICSEFFSELSRTAEFVETPDFPMRIALVNFLYRLDFLLSQASVPRWFASLLSACAVSEVPLVQPSDMLWRRRVTLELLCRHDSAGSLSLDLLTHGCDAGLIQFVVDASHALNQEGVKTRARTMPVANEWSSNWENMYLVNELKEVDLKSATSIRAGASGGAWSI</sequence>